<dbReference type="PANTHER" id="PTHR37309">
    <property type="entry name" value="SLR0284 PROTEIN"/>
    <property type="match status" value="1"/>
</dbReference>
<organism evidence="2">
    <name type="scientific">Halalkalibacterium halodurans</name>
    <name type="common">Bacillus halodurans</name>
    <dbReference type="NCBI Taxonomy" id="86665"/>
    <lineage>
        <taxon>Bacteria</taxon>
        <taxon>Bacillati</taxon>
        <taxon>Bacillota</taxon>
        <taxon>Bacilli</taxon>
        <taxon>Bacillales</taxon>
        <taxon>Bacillaceae</taxon>
        <taxon>Halalkalibacterium (ex Joshi et al. 2022)</taxon>
    </lineage>
</organism>
<comment type="caution">
    <text evidence="2">The sequence shown here is derived from an EMBL/GenBank/DDBJ whole genome shotgun (WGS) entry which is preliminary data.</text>
</comment>
<keyword evidence="1" id="KW-0472">Membrane</keyword>
<gene>
    <name evidence="2" type="ORF">AMD02_02085</name>
</gene>
<accession>A0A0M0KFX5</accession>
<feature type="transmembrane region" description="Helical" evidence="1">
    <location>
        <begin position="91"/>
        <end position="113"/>
    </location>
</feature>
<keyword evidence="1" id="KW-0812">Transmembrane</keyword>
<sequence>MMGWLAGILVNTIVLVVIAGYFQGFYLSGIGAAVIASIILSVLNIIVRPILILLTLPVTILTLGLFMFVINAITLMLAAGLMGNAFQIDGFGMALLAAVLIAILNALIQTFVIKPLQEKR</sequence>
<evidence type="ECO:0000313" key="2">
    <source>
        <dbReference type="EMBL" id="KOO37765.1"/>
    </source>
</evidence>
<keyword evidence="1" id="KW-1133">Transmembrane helix</keyword>
<evidence type="ECO:0000256" key="1">
    <source>
        <dbReference type="SAM" id="Phobius"/>
    </source>
</evidence>
<evidence type="ECO:0008006" key="3">
    <source>
        <dbReference type="Google" id="ProtNLM"/>
    </source>
</evidence>
<name>A0A0M0KFX5_ALKHA</name>
<dbReference type="PATRIC" id="fig|136160.3.peg.624"/>
<dbReference type="EMBL" id="LILD01000001">
    <property type="protein sequence ID" value="KOO37765.1"/>
    <property type="molecule type" value="Genomic_DNA"/>
</dbReference>
<feature type="transmembrane region" description="Helical" evidence="1">
    <location>
        <begin position="29"/>
        <end position="47"/>
    </location>
</feature>
<dbReference type="InterPro" id="IPR007165">
    <property type="entry name" value="Phage_holin_4_2"/>
</dbReference>
<protein>
    <recommendedName>
        <fullName evidence="3">Phage holin family protein</fullName>
    </recommendedName>
</protein>
<dbReference type="Pfam" id="PF04020">
    <property type="entry name" value="Phage_holin_4_2"/>
    <property type="match status" value="1"/>
</dbReference>
<reference evidence="2" key="1">
    <citation type="submission" date="2015-08" db="EMBL/GenBank/DDBJ databases">
        <title>Complete DNA Sequence of Pseudomonas syringae pv. actinidiae, the Causal Agent of Kiwifruit Canker Disease.</title>
        <authorList>
            <person name="Rikkerink E.H.A."/>
            <person name="Fineran P.C."/>
        </authorList>
    </citation>
    <scope>NUCLEOTIDE SEQUENCE</scope>
    <source>
        <strain evidence="2">DSM 13666</strain>
    </source>
</reference>
<dbReference type="AlphaFoldDB" id="A0A0M0KFX5"/>
<dbReference type="PANTHER" id="PTHR37309:SF1">
    <property type="entry name" value="SLR0284 PROTEIN"/>
    <property type="match status" value="1"/>
</dbReference>
<proteinExistence type="predicted"/>
<feature type="transmembrane region" description="Helical" evidence="1">
    <location>
        <begin position="54"/>
        <end position="79"/>
    </location>
</feature>